<dbReference type="EMBL" id="CP089982">
    <property type="protein sequence ID" value="WXA94122.1"/>
    <property type="molecule type" value="Genomic_DNA"/>
</dbReference>
<evidence type="ECO:0000256" key="5">
    <source>
        <dbReference type="ARBA" id="ARBA00012866"/>
    </source>
</evidence>
<keyword evidence="8" id="KW-0012">Acyltransferase</keyword>
<name>A0ABZ2K5Z6_9BACT</name>
<dbReference type="Gene3D" id="3.30.559.10">
    <property type="entry name" value="Chloramphenicol acetyltransferase-like domain"/>
    <property type="match status" value="1"/>
</dbReference>
<sequence>MPKRYLSPSETRIIDDGVKAIFAVTTVRGVVDRDRLQRALHVLLREHPRLGATIERDGDGYVFSEQGTRAPEIRVRRVSLHTEINTTLERTQALVRVSLLPDGARSQVVLAIDHPIGDARFVVAMNDRLWTLYTAADAAVPAVVAEKVVPMEDRLQGRFDEAELADLVARVAKAPKAAMLAIRPDPAPDATRFEGTSLDVATSGALFEVARASRVSVHSLVCGVLMTVFRTRFDPAGAPHTIACDSPVDLRARLKPPLPTHVPGLCVGFATVWVSTNGDEDAVHLARACQEQMDAARATNFPEKFFLVGAKLPIDVHCRTTMLVSNLGRLAVPPLPADLDFVDLQLLTTGTAPPPFFFVTTLRGQLRLTLLYTEAHHEPLRMRALMSDIEVSLRRAAGS</sequence>
<dbReference type="Gene3D" id="3.30.559.30">
    <property type="entry name" value="Nonribosomal peptide synthetase, condensation domain"/>
    <property type="match status" value="1"/>
</dbReference>
<proteinExistence type="inferred from homology"/>
<keyword evidence="7" id="KW-0808">Transferase</keyword>
<comment type="catalytic activity">
    <reaction evidence="3">
        <text>2 a mycocerosyl-[mycocerosic acid synthase] + a phthiodiolone = a dimycocerosyl phthiodiolone + 2 holo-[mycocerosic acid synthase].</text>
        <dbReference type="EC" id="2.3.1.282"/>
    </reaction>
</comment>
<dbReference type="Pfam" id="PF16911">
    <property type="entry name" value="PapA_C"/>
    <property type="match status" value="1"/>
</dbReference>
<dbReference type="RefSeq" id="WP_394844725.1">
    <property type="nucleotide sequence ID" value="NZ_CP089982.1"/>
</dbReference>
<comment type="catalytic activity">
    <reaction evidence="2">
        <text>2 a mycocerosyl-[mycocerosic acid synthase] + a phenolphthiocerol = a dimycocerosyl phenolphthiocerol + 2 holo-[mycocerosic acid synthase].</text>
        <dbReference type="EC" id="2.3.1.282"/>
    </reaction>
</comment>
<comment type="catalytic activity">
    <reaction evidence="1">
        <text>2 a mycocerosyl-[mycocerosic acid synthase] + a phthiocerol = a dimycocerosyl phthiocerol + 2 holo-[mycocerosic acid synthase].</text>
        <dbReference type="EC" id="2.3.1.282"/>
    </reaction>
</comment>
<evidence type="ECO:0000256" key="7">
    <source>
        <dbReference type="ARBA" id="ARBA00022679"/>
    </source>
</evidence>
<evidence type="ECO:0000256" key="2">
    <source>
        <dbReference type="ARBA" id="ARBA00000625"/>
    </source>
</evidence>
<gene>
    <name evidence="13" type="ORF">LZC95_47725</name>
</gene>
<evidence type="ECO:0000256" key="10">
    <source>
        <dbReference type="ARBA" id="ARBA00032317"/>
    </source>
</evidence>
<keyword evidence="14" id="KW-1185">Reference proteome</keyword>
<dbReference type="InterPro" id="IPR023213">
    <property type="entry name" value="CAT-like_dom_sf"/>
</dbReference>
<evidence type="ECO:0000256" key="9">
    <source>
        <dbReference type="ARBA" id="ARBA00030465"/>
    </source>
</evidence>
<feature type="domain" description="Phthiocerol/phthiodiolone dimycocerosyl transferase C-terminal" evidence="12">
    <location>
        <begin position="190"/>
        <end position="368"/>
    </location>
</feature>
<organism evidence="13 14">
    <name type="scientific">Pendulispora brunnea</name>
    <dbReference type="NCBI Taxonomy" id="2905690"/>
    <lineage>
        <taxon>Bacteria</taxon>
        <taxon>Pseudomonadati</taxon>
        <taxon>Myxococcota</taxon>
        <taxon>Myxococcia</taxon>
        <taxon>Myxococcales</taxon>
        <taxon>Sorangiineae</taxon>
        <taxon>Pendulisporaceae</taxon>
        <taxon>Pendulispora</taxon>
    </lineage>
</organism>
<evidence type="ECO:0000313" key="13">
    <source>
        <dbReference type="EMBL" id="WXA94122.1"/>
    </source>
</evidence>
<evidence type="ECO:0000256" key="1">
    <source>
        <dbReference type="ARBA" id="ARBA00000026"/>
    </source>
</evidence>
<dbReference type="InterPro" id="IPR052058">
    <property type="entry name" value="Alcohol_O-acetyltransferase"/>
</dbReference>
<comment type="similarity">
    <text evidence="4">Belongs to the acyltransferase PapA5 family.</text>
</comment>
<protein>
    <recommendedName>
        <fullName evidence="6">Phthiocerol/phthiodiolone dimycocerosyl transferase</fullName>
        <ecNumber evidence="5">2.3.1.282</ecNumber>
    </recommendedName>
    <alternativeName>
        <fullName evidence="11">Acyltransferase PapA5</fullName>
    </alternativeName>
    <alternativeName>
        <fullName evidence="9">Phthiocerol/phthiodiolone O-acyltransferase</fullName>
    </alternativeName>
    <alternativeName>
        <fullName evidence="10">Polyketide synthase-associated protein A5</fullName>
    </alternativeName>
</protein>
<evidence type="ECO:0000259" key="12">
    <source>
        <dbReference type="Pfam" id="PF16911"/>
    </source>
</evidence>
<dbReference type="PANTHER" id="PTHR28037:SF1">
    <property type="entry name" value="ALCOHOL O-ACETYLTRANSFERASE 1-RELATED"/>
    <property type="match status" value="1"/>
</dbReference>
<evidence type="ECO:0000256" key="6">
    <source>
        <dbReference type="ARBA" id="ARBA00013449"/>
    </source>
</evidence>
<accession>A0ABZ2K5Z6</accession>
<evidence type="ECO:0000256" key="3">
    <source>
        <dbReference type="ARBA" id="ARBA00001907"/>
    </source>
</evidence>
<reference evidence="13 14" key="1">
    <citation type="submission" date="2021-12" db="EMBL/GenBank/DDBJ databases">
        <title>Discovery of the Pendulisporaceae a myxobacterial family with distinct sporulation behavior and unique specialized metabolism.</title>
        <authorList>
            <person name="Garcia R."/>
            <person name="Popoff A."/>
            <person name="Bader C.D."/>
            <person name="Loehr J."/>
            <person name="Walesch S."/>
            <person name="Walt C."/>
            <person name="Boldt J."/>
            <person name="Bunk B."/>
            <person name="Haeckl F.J.F.P.J."/>
            <person name="Gunesch A.P."/>
            <person name="Birkelbach J."/>
            <person name="Nuebel U."/>
            <person name="Pietschmann T."/>
            <person name="Bach T."/>
            <person name="Mueller R."/>
        </authorList>
    </citation>
    <scope>NUCLEOTIDE SEQUENCE [LARGE SCALE GENOMIC DNA]</scope>
    <source>
        <strain evidence="13 14">MSr12523</strain>
    </source>
</reference>
<dbReference type="Proteomes" id="UP001379533">
    <property type="component" value="Chromosome"/>
</dbReference>
<evidence type="ECO:0000313" key="14">
    <source>
        <dbReference type="Proteomes" id="UP001379533"/>
    </source>
</evidence>
<evidence type="ECO:0000256" key="4">
    <source>
        <dbReference type="ARBA" id="ARBA00006558"/>
    </source>
</evidence>
<dbReference type="PANTHER" id="PTHR28037">
    <property type="entry name" value="ALCOHOL O-ACETYLTRANSFERASE 1-RELATED"/>
    <property type="match status" value="1"/>
</dbReference>
<evidence type="ECO:0000256" key="8">
    <source>
        <dbReference type="ARBA" id="ARBA00023315"/>
    </source>
</evidence>
<dbReference type="InterPro" id="IPR031641">
    <property type="entry name" value="PapA_C"/>
</dbReference>
<evidence type="ECO:0000256" key="11">
    <source>
        <dbReference type="ARBA" id="ARBA00033407"/>
    </source>
</evidence>
<dbReference type="SUPFAM" id="SSF52777">
    <property type="entry name" value="CoA-dependent acyltransferases"/>
    <property type="match status" value="2"/>
</dbReference>
<dbReference type="EC" id="2.3.1.282" evidence="5"/>